<proteinExistence type="predicted"/>
<dbReference type="SMART" id="SM00267">
    <property type="entry name" value="GGDEF"/>
    <property type="match status" value="1"/>
</dbReference>
<feature type="transmembrane region" description="Helical" evidence="1">
    <location>
        <begin position="276"/>
        <end position="294"/>
    </location>
</feature>
<dbReference type="InterPro" id="IPR000160">
    <property type="entry name" value="GGDEF_dom"/>
</dbReference>
<evidence type="ECO:0000256" key="1">
    <source>
        <dbReference type="SAM" id="Phobius"/>
    </source>
</evidence>
<dbReference type="PROSITE" id="PS50885">
    <property type="entry name" value="HAMP"/>
    <property type="match status" value="1"/>
</dbReference>
<evidence type="ECO:0000313" key="4">
    <source>
        <dbReference type="EMBL" id="EKE73084.1"/>
    </source>
</evidence>
<dbReference type="InterPro" id="IPR029787">
    <property type="entry name" value="Nucleotide_cyclase"/>
</dbReference>
<dbReference type="STRING" id="745411.B3C1_10722"/>
<dbReference type="InterPro" id="IPR052163">
    <property type="entry name" value="DGC-Regulatory_Protein"/>
</dbReference>
<dbReference type="NCBIfam" id="TIGR00254">
    <property type="entry name" value="GGDEF"/>
    <property type="match status" value="1"/>
</dbReference>
<name>K2JRP0_9GAMM</name>
<dbReference type="PANTHER" id="PTHR46663:SF2">
    <property type="entry name" value="GGDEF DOMAIN-CONTAINING PROTEIN"/>
    <property type="match status" value="1"/>
</dbReference>
<dbReference type="SUPFAM" id="SSF55073">
    <property type="entry name" value="Nucleotide cyclase"/>
    <property type="match status" value="1"/>
</dbReference>
<dbReference type="Pfam" id="PF00990">
    <property type="entry name" value="GGDEF"/>
    <property type="match status" value="1"/>
</dbReference>
<accession>K2JRP0</accession>
<dbReference type="OrthoDB" id="9812260at2"/>
<keyword evidence="1" id="KW-0812">Transmembrane</keyword>
<evidence type="ECO:0000259" key="3">
    <source>
        <dbReference type="PROSITE" id="PS50887"/>
    </source>
</evidence>
<dbReference type="Proteomes" id="UP000006755">
    <property type="component" value="Unassembled WGS sequence"/>
</dbReference>
<evidence type="ECO:0000259" key="2">
    <source>
        <dbReference type="PROSITE" id="PS50885"/>
    </source>
</evidence>
<dbReference type="PATRIC" id="fig|745411.4.peg.2105"/>
<dbReference type="SUPFAM" id="SSF158472">
    <property type="entry name" value="HAMP domain-like"/>
    <property type="match status" value="1"/>
</dbReference>
<sequence>MQIAVAIALLAIAMAWSFTVITGSKIVHKAQQISGELLAKNAFLMMARLDRDMDYRIALLGTLGSLPFIRHRNDPQAIRATLSNTSESLPALVWMALTDAKGYVLIATDPRLESTSLAEHPLYRQAVDKLYLGDRLEGTLITEEPGQQARLVDLSQPLFADDGSFSGVLAARFSWQLASNALAQLPVLDADTQDLQLLILGHDRQVLLGPAHLQGRPLPALARQSSLAWQALDWPEEGRFLTAFAKSRHPSLGWQLLLRQPLAAANQVDTEITLSIFWSSFVVSLAVAALGWWLSGRITRPLTRIARAADRLSAGIPTVIPQVRGAREIETLSQSISQLVQNLSQQQSALGAMESLALKDPLTGLPNRSALLRFMQGQIDPLVFLYLDLDGFKGINDRLGHQTGDKVLREVASRLVHNIREGDIAVRLGGDEFLVALQLGPHIQPVQVAERILATLNQPISLGQEMLDVGCSMGGAYWPKDHEDPKAAVDLADRALYQAKAAGKGRVHFYRHPD</sequence>
<evidence type="ECO:0000313" key="5">
    <source>
        <dbReference type="Proteomes" id="UP000006755"/>
    </source>
</evidence>
<dbReference type="GO" id="GO:0016020">
    <property type="term" value="C:membrane"/>
    <property type="evidence" value="ECO:0007669"/>
    <property type="project" value="InterPro"/>
</dbReference>
<organism evidence="4 5">
    <name type="scientific">Gallaecimonas xiamenensis 3-C-1</name>
    <dbReference type="NCBI Taxonomy" id="745411"/>
    <lineage>
        <taxon>Bacteria</taxon>
        <taxon>Pseudomonadati</taxon>
        <taxon>Pseudomonadota</taxon>
        <taxon>Gammaproteobacteria</taxon>
        <taxon>Enterobacterales</taxon>
        <taxon>Gallaecimonadaceae</taxon>
        <taxon>Gallaecimonas</taxon>
    </lineage>
</organism>
<dbReference type="PANTHER" id="PTHR46663">
    <property type="entry name" value="DIGUANYLATE CYCLASE DGCT-RELATED"/>
    <property type="match status" value="1"/>
</dbReference>
<keyword evidence="1" id="KW-1133">Transmembrane helix</keyword>
<dbReference type="InterPro" id="IPR043128">
    <property type="entry name" value="Rev_trsase/Diguanyl_cyclase"/>
</dbReference>
<dbReference type="GO" id="GO:0007165">
    <property type="term" value="P:signal transduction"/>
    <property type="evidence" value="ECO:0007669"/>
    <property type="project" value="InterPro"/>
</dbReference>
<reference evidence="4 5" key="1">
    <citation type="journal article" date="2012" name="J. Bacteriol.">
        <title>Genome Sequence of Gallaecimonas xiamenensis Type Strain 3-C-1.</title>
        <authorList>
            <person name="Lai Q."/>
            <person name="Wang L."/>
            <person name="Wang W."/>
            <person name="Shao Z."/>
        </authorList>
    </citation>
    <scope>NUCLEOTIDE SEQUENCE [LARGE SCALE GENOMIC DNA]</scope>
    <source>
        <strain evidence="4 5">3-C-1</strain>
    </source>
</reference>
<dbReference type="Pfam" id="PF00672">
    <property type="entry name" value="HAMP"/>
    <property type="match status" value="1"/>
</dbReference>
<comment type="caution">
    <text evidence="4">The sequence shown here is derived from an EMBL/GenBank/DDBJ whole genome shotgun (WGS) entry which is preliminary data.</text>
</comment>
<gene>
    <name evidence="4" type="ORF">B3C1_10722</name>
</gene>
<keyword evidence="5" id="KW-1185">Reference proteome</keyword>
<dbReference type="EMBL" id="AMRI01000013">
    <property type="protein sequence ID" value="EKE73084.1"/>
    <property type="molecule type" value="Genomic_DNA"/>
</dbReference>
<dbReference type="CDD" id="cd01949">
    <property type="entry name" value="GGDEF"/>
    <property type="match status" value="1"/>
</dbReference>
<feature type="domain" description="GGDEF" evidence="3">
    <location>
        <begin position="380"/>
        <end position="512"/>
    </location>
</feature>
<dbReference type="Gene3D" id="6.10.340.10">
    <property type="match status" value="1"/>
</dbReference>
<dbReference type="PROSITE" id="PS50887">
    <property type="entry name" value="GGDEF"/>
    <property type="match status" value="1"/>
</dbReference>
<dbReference type="SMART" id="SM00304">
    <property type="entry name" value="HAMP"/>
    <property type="match status" value="1"/>
</dbReference>
<protein>
    <submittedName>
        <fullName evidence="4">Diguanylate cyclase</fullName>
    </submittedName>
</protein>
<dbReference type="eggNOG" id="COG2199">
    <property type="taxonomic scope" value="Bacteria"/>
</dbReference>
<dbReference type="InterPro" id="IPR003660">
    <property type="entry name" value="HAMP_dom"/>
</dbReference>
<feature type="domain" description="HAMP" evidence="2">
    <location>
        <begin position="296"/>
        <end position="348"/>
    </location>
</feature>
<dbReference type="Gene3D" id="3.30.450.20">
    <property type="entry name" value="PAS domain"/>
    <property type="match status" value="1"/>
</dbReference>
<keyword evidence="1" id="KW-0472">Membrane</keyword>
<dbReference type="Gene3D" id="3.30.70.270">
    <property type="match status" value="1"/>
</dbReference>
<dbReference type="CDD" id="cd06225">
    <property type="entry name" value="HAMP"/>
    <property type="match status" value="1"/>
</dbReference>
<dbReference type="AlphaFoldDB" id="K2JRP0"/>